<keyword evidence="3" id="KW-1185">Reference proteome</keyword>
<proteinExistence type="predicted"/>
<sequence length="62" mass="7226">MKLKLTKTTSTIFFVLLFILIFSVIPKLFPHNNIIFWIINILAILFVIAVIVDSYSSRKKKN</sequence>
<keyword evidence="1" id="KW-0812">Transmembrane</keyword>
<keyword evidence="1" id="KW-1133">Transmembrane helix</keyword>
<accession>W7AZA9</accession>
<feature type="transmembrane region" description="Helical" evidence="1">
    <location>
        <begin position="35"/>
        <end position="55"/>
    </location>
</feature>
<comment type="caution">
    <text evidence="2">The sequence shown here is derived from an EMBL/GenBank/DDBJ whole genome shotgun (WGS) entry which is preliminary data.</text>
</comment>
<evidence type="ECO:0000313" key="3">
    <source>
        <dbReference type="Proteomes" id="UP000019246"/>
    </source>
</evidence>
<keyword evidence="1" id="KW-0472">Membrane</keyword>
<protein>
    <submittedName>
        <fullName evidence="2">Uncharacterized protein</fullName>
    </submittedName>
</protein>
<organism evidence="2 3">
    <name type="scientific">Listeria aquatica FSL S10-1188</name>
    <dbReference type="NCBI Taxonomy" id="1265818"/>
    <lineage>
        <taxon>Bacteria</taxon>
        <taxon>Bacillati</taxon>
        <taxon>Bacillota</taxon>
        <taxon>Bacilli</taxon>
        <taxon>Bacillales</taxon>
        <taxon>Listeriaceae</taxon>
        <taxon>Listeria</taxon>
    </lineage>
</organism>
<dbReference type="EMBL" id="AOCG01000008">
    <property type="protein sequence ID" value="EUJ18937.1"/>
    <property type="molecule type" value="Genomic_DNA"/>
</dbReference>
<feature type="transmembrane region" description="Helical" evidence="1">
    <location>
        <begin position="12"/>
        <end position="29"/>
    </location>
</feature>
<evidence type="ECO:0000256" key="1">
    <source>
        <dbReference type="SAM" id="Phobius"/>
    </source>
</evidence>
<dbReference type="AlphaFoldDB" id="W7AZA9"/>
<evidence type="ECO:0000313" key="2">
    <source>
        <dbReference type="EMBL" id="EUJ18937.1"/>
    </source>
</evidence>
<dbReference type="Proteomes" id="UP000019246">
    <property type="component" value="Unassembled WGS sequence"/>
</dbReference>
<name>W7AZA9_9LIST</name>
<gene>
    <name evidence="2" type="ORF">MAQA_07563</name>
</gene>
<reference evidence="2 3" key="1">
    <citation type="journal article" date="2014" name="Int. J. Syst. Evol. Microbiol.">
        <title>Listeria floridensis sp. nov., Listeria aquatica sp. nov., Listeria cornellensis sp. nov., Listeria riparia sp. nov. and Listeria grandensis sp. nov., from agricultural and natural environments.</title>
        <authorList>
            <person name="den Bakker H.C."/>
            <person name="Warchocki S."/>
            <person name="Wright E.M."/>
            <person name="Allred A.F."/>
            <person name="Ahlstrom C."/>
            <person name="Manuel C.S."/>
            <person name="Stasiewicz M.J."/>
            <person name="Burrell A."/>
            <person name="Roof S."/>
            <person name="Strawn L."/>
            <person name="Fortes E.D."/>
            <person name="Nightingale K.K."/>
            <person name="Kephart D."/>
            <person name="Wiedmann M."/>
        </authorList>
    </citation>
    <scope>NUCLEOTIDE SEQUENCE [LARGE SCALE GENOMIC DNA]</scope>
    <source>
        <strain evidence="2 3">FSL S10-1188</strain>
    </source>
</reference>